<evidence type="ECO:0000259" key="7">
    <source>
        <dbReference type="Pfam" id="PF10035"/>
    </source>
</evidence>
<gene>
    <name evidence="8" type="ORF">BG261_06085</name>
</gene>
<dbReference type="RefSeq" id="WP_070786887.1">
    <property type="nucleotide sequence ID" value="NZ_MKIR01000024.1"/>
</dbReference>
<dbReference type="Pfam" id="PF10035">
    <property type="entry name" value="DUF2179"/>
    <property type="match status" value="1"/>
</dbReference>
<keyword evidence="3 6" id="KW-0812">Transmembrane</keyword>
<evidence type="ECO:0000256" key="3">
    <source>
        <dbReference type="ARBA" id="ARBA00022692"/>
    </source>
</evidence>
<reference evidence="9" key="1">
    <citation type="submission" date="2016-09" db="EMBL/GenBank/DDBJ databases">
        <title>Draft genome sequence of a novel species of the family Streptococcaceae isolated from flowers.</title>
        <authorList>
            <person name="Chuah L.-O."/>
            <person name="Yap K.-P."/>
            <person name="Thong K.L."/>
            <person name="Liong M.T."/>
            <person name="Ahmad R."/>
            <person name="Rusul G."/>
        </authorList>
    </citation>
    <scope>NUCLEOTIDE SEQUENCE [LARGE SCALE GENOMIC DNA]</scope>
    <source>
        <strain evidence="9">DF1</strain>
    </source>
</reference>
<feature type="transmembrane region" description="Helical" evidence="6">
    <location>
        <begin position="80"/>
        <end position="99"/>
    </location>
</feature>
<comment type="caution">
    <text evidence="8">The sequence shown here is derived from an EMBL/GenBank/DDBJ whole genome shotgun (WGS) entry which is preliminary data.</text>
</comment>
<sequence length="296" mass="32564">MKKNESIFNPVNLFMIALGAAIYAFGFVNFNMANHLAEGGLAGITLILYNLFHIDPSYSQVIINIPLFIMGYKYLGGKKALFYTVYGTLTMSFFIYLFQRVNFTINIDNDFLIAALLAGIFAGVGSGLIFRYGGTSGGGDIVAKIFEVKRGAQLGKTLLIIDSIVLLASLSYIDIRHMMYTLIASFVFSNVVGLVETGGYTVRGMLIISDKHDEITQKIVAEIDRGATYLNGEGAYSGDKKKIIYVVLNPQEVLAVKQLTAEIDPNAFISVINVHEIVGSGFTYEVKEKKSILKRK</sequence>
<dbReference type="EMBL" id="MKIR01000024">
    <property type="protein sequence ID" value="OFI48471.1"/>
    <property type="molecule type" value="Genomic_DNA"/>
</dbReference>
<protein>
    <recommendedName>
        <fullName evidence="7">DUF2179 domain-containing protein</fullName>
    </recommendedName>
</protein>
<evidence type="ECO:0000256" key="4">
    <source>
        <dbReference type="ARBA" id="ARBA00022989"/>
    </source>
</evidence>
<feature type="domain" description="DUF2179" evidence="7">
    <location>
        <begin position="225"/>
        <end position="279"/>
    </location>
</feature>
<dbReference type="OrthoDB" id="1758221at2"/>
<evidence type="ECO:0000256" key="6">
    <source>
        <dbReference type="SAM" id="Phobius"/>
    </source>
</evidence>
<dbReference type="Pfam" id="PF02588">
    <property type="entry name" value="YitT_membrane"/>
    <property type="match status" value="1"/>
</dbReference>
<evidence type="ECO:0000256" key="2">
    <source>
        <dbReference type="ARBA" id="ARBA00022475"/>
    </source>
</evidence>
<comment type="subcellular location">
    <subcellularLocation>
        <location evidence="1">Cell membrane</location>
        <topology evidence="1">Multi-pass membrane protein</topology>
    </subcellularLocation>
</comment>
<evidence type="ECO:0000313" key="9">
    <source>
        <dbReference type="Proteomes" id="UP000178622"/>
    </source>
</evidence>
<evidence type="ECO:0000256" key="5">
    <source>
        <dbReference type="ARBA" id="ARBA00023136"/>
    </source>
</evidence>
<dbReference type="PANTHER" id="PTHR33545">
    <property type="entry name" value="UPF0750 MEMBRANE PROTEIN YITT-RELATED"/>
    <property type="match status" value="1"/>
</dbReference>
<dbReference type="Gene3D" id="3.30.70.120">
    <property type="match status" value="1"/>
</dbReference>
<keyword evidence="5 6" id="KW-0472">Membrane</keyword>
<keyword evidence="2" id="KW-1003">Cell membrane</keyword>
<feature type="transmembrane region" description="Helical" evidence="6">
    <location>
        <begin position="154"/>
        <end position="173"/>
    </location>
</feature>
<dbReference type="InterPro" id="IPR003740">
    <property type="entry name" value="YitT"/>
</dbReference>
<feature type="transmembrane region" description="Helical" evidence="6">
    <location>
        <begin position="111"/>
        <end position="133"/>
    </location>
</feature>
<dbReference type="InterPro" id="IPR015867">
    <property type="entry name" value="N-reg_PII/ATP_PRibTrfase_C"/>
</dbReference>
<dbReference type="STRING" id="1859473.BG261_06085"/>
<dbReference type="InterPro" id="IPR019264">
    <property type="entry name" value="DUF2179"/>
</dbReference>
<dbReference type="GO" id="GO:0005886">
    <property type="term" value="C:plasma membrane"/>
    <property type="evidence" value="ECO:0007669"/>
    <property type="project" value="UniProtKB-SubCell"/>
</dbReference>
<proteinExistence type="predicted"/>
<dbReference type="AlphaFoldDB" id="A0A1E8GJP3"/>
<evidence type="ECO:0000256" key="1">
    <source>
        <dbReference type="ARBA" id="ARBA00004651"/>
    </source>
</evidence>
<keyword evidence="9" id="KW-1185">Reference proteome</keyword>
<dbReference type="InterPro" id="IPR051461">
    <property type="entry name" value="UPF0750_membrane"/>
</dbReference>
<organism evidence="8 9">
    <name type="scientific">Floricoccus tropicus</name>
    <dbReference type="NCBI Taxonomy" id="1859473"/>
    <lineage>
        <taxon>Bacteria</taxon>
        <taxon>Bacillati</taxon>
        <taxon>Bacillota</taxon>
        <taxon>Bacilli</taxon>
        <taxon>Lactobacillales</taxon>
        <taxon>Streptococcaceae</taxon>
        <taxon>Floricoccus</taxon>
    </lineage>
</organism>
<dbReference type="Proteomes" id="UP000178622">
    <property type="component" value="Unassembled WGS sequence"/>
</dbReference>
<accession>A0A1E8GJP3</accession>
<keyword evidence="4 6" id="KW-1133">Transmembrane helix</keyword>
<feature type="transmembrane region" description="Helical" evidence="6">
    <location>
        <begin position="179"/>
        <end position="202"/>
    </location>
</feature>
<feature type="transmembrane region" description="Helical" evidence="6">
    <location>
        <begin position="7"/>
        <end position="26"/>
    </location>
</feature>
<name>A0A1E8GJP3_9LACT</name>
<dbReference type="PANTHER" id="PTHR33545:SF10">
    <property type="entry name" value="UPF0750 MEMBRANE PROTEIN YPJC"/>
    <property type="match status" value="1"/>
</dbReference>
<dbReference type="CDD" id="cd16380">
    <property type="entry name" value="YitT_C"/>
    <property type="match status" value="1"/>
</dbReference>
<evidence type="ECO:0000313" key="8">
    <source>
        <dbReference type="EMBL" id="OFI48471.1"/>
    </source>
</evidence>
<dbReference type="PIRSF" id="PIRSF006483">
    <property type="entry name" value="Membrane_protein_YitT"/>
    <property type="match status" value="1"/>
</dbReference>